<evidence type="ECO:0000256" key="7">
    <source>
        <dbReference type="ARBA" id="ARBA00023224"/>
    </source>
</evidence>
<dbReference type="Gene3D" id="1.20.1070.10">
    <property type="entry name" value="Rhodopsin 7-helix transmembrane proteins"/>
    <property type="match status" value="1"/>
</dbReference>
<feature type="transmembrane region" description="Helical" evidence="8">
    <location>
        <begin position="167"/>
        <end position="191"/>
    </location>
</feature>
<evidence type="ECO:0000256" key="8">
    <source>
        <dbReference type="SAM" id="Phobius"/>
    </source>
</evidence>
<keyword evidence="6" id="KW-0675">Receptor</keyword>
<evidence type="ECO:0000256" key="6">
    <source>
        <dbReference type="ARBA" id="ARBA00023170"/>
    </source>
</evidence>
<evidence type="ECO:0000256" key="4">
    <source>
        <dbReference type="ARBA" id="ARBA00023040"/>
    </source>
</evidence>
<feature type="transmembrane region" description="Helical" evidence="8">
    <location>
        <begin position="125"/>
        <end position="147"/>
    </location>
</feature>
<dbReference type="Proteomes" id="UP000663845">
    <property type="component" value="Unassembled WGS sequence"/>
</dbReference>
<comment type="caution">
    <text evidence="10">The sequence shown here is derived from an EMBL/GenBank/DDBJ whole genome shotgun (WGS) entry which is preliminary data.</text>
</comment>
<evidence type="ECO:0000256" key="2">
    <source>
        <dbReference type="ARBA" id="ARBA00022692"/>
    </source>
</evidence>
<dbReference type="Pfam" id="PF00001">
    <property type="entry name" value="7tm_1"/>
    <property type="match status" value="1"/>
</dbReference>
<dbReference type="EMBL" id="CAJNOG010000505">
    <property type="protein sequence ID" value="CAF1274661.1"/>
    <property type="molecule type" value="Genomic_DNA"/>
</dbReference>
<dbReference type="PROSITE" id="PS50262">
    <property type="entry name" value="G_PROTEIN_RECEP_F1_2"/>
    <property type="match status" value="1"/>
</dbReference>
<dbReference type="SUPFAM" id="SSF81321">
    <property type="entry name" value="Family A G protein-coupled receptor-like"/>
    <property type="match status" value="1"/>
</dbReference>
<evidence type="ECO:0000313" key="12">
    <source>
        <dbReference type="EMBL" id="CAF3483617.1"/>
    </source>
</evidence>
<evidence type="ECO:0000313" key="10">
    <source>
        <dbReference type="EMBL" id="CAF1274661.1"/>
    </source>
</evidence>
<dbReference type="GO" id="GO:0016020">
    <property type="term" value="C:membrane"/>
    <property type="evidence" value="ECO:0007669"/>
    <property type="project" value="UniProtKB-SubCell"/>
</dbReference>
<evidence type="ECO:0000259" key="9">
    <source>
        <dbReference type="PROSITE" id="PS50262"/>
    </source>
</evidence>
<proteinExistence type="predicted"/>
<evidence type="ECO:0000256" key="5">
    <source>
        <dbReference type="ARBA" id="ARBA00023136"/>
    </source>
</evidence>
<feature type="transmembrane region" description="Helical" evidence="8">
    <location>
        <begin position="274"/>
        <end position="294"/>
    </location>
</feature>
<gene>
    <name evidence="11" type="ORF">IZO911_LOCUS41598</name>
    <name evidence="10" type="ORF">JYZ213_LOCUS30891</name>
    <name evidence="13" type="ORF">KXQ929_LOCUS22581</name>
    <name evidence="12" type="ORF">OXD698_LOCUS284</name>
</gene>
<keyword evidence="2 8" id="KW-0812">Transmembrane</keyword>
<feature type="transmembrane region" description="Helical" evidence="8">
    <location>
        <begin position="85"/>
        <end position="104"/>
    </location>
</feature>
<evidence type="ECO:0000256" key="3">
    <source>
        <dbReference type="ARBA" id="ARBA00022989"/>
    </source>
</evidence>
<name>A0A815BU48_9BILA</name>
<evidence type="ECO:0000313" key="11">
    <source>
        <dbReference type="EMBL" id="CAF1437438.1"/>
    </source>
</evidence>
<sequence length="331" mass="38800">MDAWTAQLRKWPMLSVLVFGQISNTLSVLVLTRPKLRKNTCSLYLIGASISNTICSFVSIFYSVLSSGFGYSLVSQYRVLCKFLPYMYYSTLFLGSWFILLACIDRYCSTHARATIRQFSHIKTARWLLIFIPLLCFITHIHILIYIDWIQINRCSFITFDFLLFFYIYYVVIYAFMIPILYMIFAVLTIYNVRKTKKSVSLVMKRVGTMIQPQKRQQMLNAQLLRMLLVQVISFVILTMPLAAWNVYAGITAYVPKSVERRSIERLISVDFQLLTYINIGSTCVIYTITARLFREELQALFRCQWFKNAVRRQQQPSYLFSITRRIAPVQ</sequence>
<reference evidence="10" key="1">
    <citation type="submission" date="2021-02" db="EMBL/GenBank/DDBJ databases">
        <authorList>
            <person name="Nowell W R."/>
        </authorList>
    </citation>
    <scope>NUCLEOTIDE SEQUENCE</scope>
</reference>
<feature type="domain" description="G-protein coupled receptors family 1 profile" evidence="9">
    <location>
        <begin position="23"/>
        <end position="287"/>
    </location>
</feature>
<keyword evidence="4" id="KW-0297">G-protein coupled receptor</keyword>
<dbReference type="Proteomes" id="UP000663844">
    <property type="component" value="Unassembled WGS sequence"/>
</dbReference>
<dbReference type="Proteomes" id="UP000663860">
    <property type="component" value="Unassembled WGS sequence"/>
</dbReference>
<evidence type="ECO:0000313" key="14">
    <source>
        <dbReference type="Proteomes" id="UP000663845"/>
    </source>
</evidence>
<dbReference type="EMBL" id="CAJOBB010001734">
    <property type="protein sequence ID" value="CAF3896576.1"/>
    <property type="molecule type" value="Genomic_DNA"/>
</dbReference>
<dbReference type="Proteomes" id="UP000663868">
    <property type="component" value="Unassembled WGS sequence"/>
</dbReference>
<dbReference type="PANTHER" id="PTHR24243:SF208">
    <property type="entry name" value="PYROKININ-1 RECEPTOR"/>
    <property type="match status" value="1"/>
</dbReference>
<evidence type="ECO:0000256" key="1">
    <source>
        <dbReference type="ARBA" id="ARBA00004141"/>
    </source>
</evidence>
<comment type="subcellular location">
    <subcellularLocation>
        <location evidence="1">Membrane</location>
        <topology evidence="1">Multi-pass membrane protein</topology>
    </subcellularLocation>
</comment>
<dbReference type="EMBL" id="CAJNOE010001610">
    <property type="protein sequence ID" value="CAF1437438.1"/>
    <property type="molecule type" value="Genomic_DNA"/>
</dbReference>
<organism evidence="10 14">
    <name type="scientific">Adineta steineri</name>
    <dbReference type="NCBI Taxonomy" id="433720"/>
    <lineage>
        <taxon>Eukaryota</taxon>
        <taxon>Metazoa</taxon>
        <taxon>Spiralia</taxon>
        <taxon>Gnathifera</taxon>
        <taxon>Rotifera</taxon>
        <taxon>Eurotatoria</taxon>
        <taxon>Bdelloidea</taxon>
        <taxon>Adinetida</taxon>
        <taxon>Adinetidae</taxon>
        <taxon>Adineta</taxon>
    </lineage>
</organism>
<dbReference type="PRINTS" id="PR00237">
    <property type="entry name" value="GPCRRHODOPSN"/>
</dbReference>
<accession>A0A815BU48</accession>
<feature type="transmembrane region" description="Helical" evidence="8">
    <location>
        <begin position="224"/>
        <end position="254"/>
    </location>
</feature>
<dbReference type="AlphaFoldDB" id="A0A815BU48"/>
<dbReference type="InterPro" id="IPR017452">
    <property type="entry name" value="GPCR_Rhodpsn_7TM"/>
</dbReference>
<dbReference type="EMBL" id="CAJOAZ010000006">
    <property type="protein sequence ID" value="CAF3483617.1"/>
    <property type="molecule type" value="Genomic_DNA"/>
</dbReference>
<evidence type="ECO:0000313" key="13">
    <source>
        <dbReference type="EMBL" id="CAF3896576.1"/>
    </source>
</evidence>
<dbReference type="PANTHER" id="PTHR24243">
    <property type="entry name" value="G-PROTEIN COUPLED RECEPTOR"/>
    <property type="match status" value="1"/>
</dbReference>
<keyword evidence="7" id="KW-0807">Transducer</keyword>
<dbReference type="InterPro" id="IPR000276">
    <property type="entry name" value="GPCR_Rhodpsn"/>
</dbReference>
<feature type="transmembrane region" description="Helical" evidence="8">
    <location>
        <begin position="43"/>
        <end position="65"/>
    </location>
</feature>
<protein>
    <recommendedName>
        <fullName evidence="9">G-protein coupled receptors family 1 profile domain-containing protein</fullName>
    </recommendedName>
</protein>
<dbReference type="GO" id="GO:0004930">
    <property type="term" value="F:G protein-coupled receptor activity"/>
    <property type="evidence" value="ECO:0007669"/>
    <property type="project" value="UniProtKB-KW"/>
</dbReference>
<keyword evidence="3 8" id="KW-1133">Transmembrane helix</keyword>
<keyword evidence="5 8" id="KW-0472">Membrane</keyword>